<dbReference type="CDD" id="cd02440">
    <property type="entry name" value="AdoMet_MTases"/>
    <property type="match status" value="1"/>
</dbReference>
<dbReference type="STRING" id="1497020.DO97_12655"/>
<sequence>MINQWINIEHALDYLRRADNIPHRTEGEAVLLDHVPQTVKRILDLGTGNGRLLALLKVDRPQAQGVALDFSPTMLAEVGARFAADATVTIVDHNLDLPLPDLGTFDAVVSSFAIHHCTHPRKQALYAEIFACLQPGGIFCNLEHVASPTPKLHAHFLESIGYTPETEDPSNKLLDVETQLHWLRQMGFIEVDCYWKWLEMALLIGLKPL</sequence>
<accession>A0A098TN11</accession>
<dbReference type="GO" id="GO:0008168">
    <property type="term" value="F:methyltransferase activity"/>
    <property type="evidence" value="ECO:0007669"/>
    <property type="project" value="UniProtKB-KW"/>
</dbReference>
<dbReference type="PANTHER" id="PTHR43591">
    <property type="entry name" value="METHYLTRANSFERASE"/>
    <property type="match status" value="1"/>
</dbReference>
<keyword evidence="2" id="KW-0808">Transferase</keyword>
<dbReference type="InterPro" id="IPR041698">
    <property type="entry name" value="Methyltransf_25"/>
</dbReference>
<dbReference type="GO" id="GO:0032259">
    <property type="term" value="P:methylation"/>
    <property type="evidence" value="ECO:0007669"/>
    <property type="project" value="UniProtKB-KW"/>
</dbReference>
<dbReference type="EMBL" id="JJML01000004">
    <property type="protein sequence ID" value="KGF73679.1"/>
    <property type="molecule type" value="Genomic_DNA"/>
</dbReference>
<evidence type="ECO:0000259" key="1">
    <source>
        <dbReference type="Pfam" id="PF13649"/>
    </source>
</evidence>
<keyword evidence="3" id="KW-1185">Reference proteome</keyword>
<evidence type="ECO:0000313" key="2">
    <source>
        <dbReference type="EMBL" id="KGF73679.1"/>
    </source>
</evidence>
<dbReference type="OrthoDB" id="9772751at2"/>
<reference evidence="2 3" key="1">
    <citation type="journal article" date="2014" name="Mol. Ecol.">
        <title>Evolution of Synechococcus.</title>
        <authorList>
            <person name="Dvorak P."/>
            <person name="Casamatta D."/>
            <person name="Hasler P."/>
            <person name="Poulickova A."/>
            <person name="Ondrej V."/>
            <person name="Sanges R."/>
        </authorList>
    </citation>
    <scope>NUCLEOTIDE SEQUENCE [LARGE SCALE GENOMIC DNA]</scope>
    <source>
        <strain evidence="2 3">CAUP A 1101</strain>
    </source>
</reference>
<keyword evidence="2" id="KW-0489">Methyltransferase</keyword>
<feature type="domain" description="Methyltransferase" evidence="1">
    <location>
        <begin position="42"/>
        <end position="137"/>
    </location>
</feature>
<organism evidence="2 3">
    <name type="scientific">Neosynechococcus sphagnicola sy1</name>
    <dbReference type="NCBI Taxonomy" id="1497020"/>
    <lineage>
        <taxon>Bacteria</taxon>
        <taxon>Bacillati</taxon>
        <taxon>Cyanobacteriota</taxon>
        <taxon>Cyanophyceae</taxon>
        <taxon>Neosynechococcales</taxon>
        <taxon>Neosynechococcaceae</taxon>
        <taxon>Neosynechococcus</taxon>
    </lineage>
</organism>
<comment type="caution">
    <text evidence="2">The sequence shown here is derived from an EMBL/GenBank/DDBJ whole genome shotgun (WGS) entry which is preliminary data.</text>
</comment>
<dbReference type="Proteomes" id="UP000030170">
    <property type="component" value="Unassembled WGS sequence"/>
</dbReference>
<dbReference type="InterPro" id="IPR029063">
    <property type="entry name" value="SAM-dependent_MTases_sf"/>
</dbReference>
<dbReference type="Pfam" id="PF13649">
    <property type="entry name" value="Methyltransf_25"/>
    <property type="match status" value="1"/>
</dbReference>
<name>A0A098TN11_9CYAN</name>
<dbReference type="Gene3D" id="3.40.50.150">
    <property type="entry name" value="Vaccinia Virus protein VP39"/>
    <property type="match status" value="1"/>
</dbReference>
<dbReference type="AlphaFoldDB" id="A0A098TN11"/>
<protein>
    <submittedName>
        <fullName evidence="2">Methyltransferase</fullName>
    </submittedName>
</protein>
<proteinExistence type="predicted"/>
<evidence type="ECO:0000313" key="3">
    <source>
        <dbReference type="Proteomes" id="UP000030170"/>
    </source>
</evidence>
<gene>
    <name evidence="2" type="ORF">DO97_12655</name>
</gene>
<dbReference type="SUPFAM" id="SSF53335">
    <property type="entry name" value="S-adenosyl-L-methionine-dependent methyltransferases"/>
    <property type="match status" value="1"/>
</dbReference>